<keyword evidence="3" id="KW-0804">Transcription</keyword>
<evidence type="ECO:0000259" key="4">
    <source>
        <dbReference type="PROSITE" id="PS01124"/>
    </source>
</evidence>
<dbReference type="SUPFAM" id="SSF52317">
    <property type="entry name" value="Class I glutamine amidotransferase-like"/>
    <property type="match status" value="1"/>
</dbReference>
<dbReference type="GO" id="GO:0043565">
    <property type="term" value="F:sequence-specific DNA binding"/>
    <property type="evidence" value="ECO:0007669"/>
    <property type="project" value="InterPro"/>
</dbReference>
<dbReference type="PANTHER" id="PTHR43130">
    <property type="entry name" value="ARAC-FAMILY TRANSCRIPTIONAL REGULATOR"/>
    <property type="match status" value="1"/>
</dbReference>
<protein>
    <submittedName>
        <fullName evidence="5">Transcriptional regulator, AraC family</fullName>
    </submittedName>
</protein>
<evidence type="ECO:0000256" key="3">
    <source>
        <dbReference type="ARBA" id="ARBA00023163"/>
    </source>
</evidence>
<dbReference type="InterPro" id="IPR052158">
    <property type="entry name" value="INH-QAR"/>
</dbReference>
<dbReference type="EMBL" id="RBOV01000339">
    <property type="protein sequence ID" value="RMN08167.1"/>
    <property type="molecule type" value="Genomic_DNA"/>
</dbReference>
<accession>A0A0P9NJB9</accession>
<comment type="caution">
    <text evidence="5">The sequence shown here is derived from an EMBL/GenBank/DDBJ whole genome shotgun (WGS) entry which is preliminary data.</text>
</comment>
<dbReference type="GO" id="GO:0003700">
    <property type="term" value="F:DNA-binding transcription factor activity"/>
    <property type="evidence" value="ECO:0007669"/>
    <property type="project" value="InterPro"/>
</dbReference>
<keyword evidence="1" id="KW-0805">Transcription regulation</keyword>
<dbReference type="PANTHER" id="PTHR43130:SF3">
    <property type="entry name" value="HTH-TYPE TRANSCRIPTIONAL REGULATOR RV1931C"/>
    <property type="match status" value="1"/>
</dbReference>
<organism evidence="5 6">
    <name type="scientific">Pseudomonas syringae pv. coriandricola</name>
    <dbReference type="NCBI Taxonomy" id="264453"/>
    <lineage>
        <taxon>Bacteria</taxon>
        <taxon>Pseudomonadati</taxon>
        <taxon>Pseudomonadota</taxon>
        <taxon>Gammaproteobacteria</taxon>
        <taxon>Pseudomonadales</taxon>
        <taxon>Pseudomonadaceae</taxon>
        <taxon>Pseudomonas</taxon>
    </lineage>
</organism>
<sequence length="320" mass="35091">MPVKSIQFMTYPEVSLLDLAGPLDVFIAANHFAHPGHPPYSLSILALNPTTEIFSDFSLNAAVLLEETPAAHTLIVPGGPGIHKFCDHPQFFSHFVKHTEKVTRLVSVCTGIFALATAGKLNGRNVTTHWSAYDKLESDFPSVKVRRGPIFINDGELWTSAGVTSGIDLALAIVEADLGHAAALEVARHLVVFLKRPGDQNQFSSSLTLQSKSSQFSDLHAWLNNNLSGDLSVSALADFMNMSERTFARKYSEITGSTPSKMVEQLRLEAARHLLVTSSAPLKTVASKCGLGNESTFIRSFVKSYSVTPREYRERFKSQR</sequence>
<keyword evidence="2" id="KW-0238">DNA-binding</keyword>
<evidence type="ECO:0000256" key="2">
    <source>
        <dbReference type="ARBA" id="ARBA00023125"/>
    </source>
</evidence>
<proteinExistence type="predicted"/>
<dbReference type="CDD" id="cd03137">
    <property type="entry name" value="GATase1_AraC_1"/>
    <property type="match status" value="1"/>
</dbReference>
<dbReference type="InterPro" id="IPR009057">
    <property type="entry name" value="Homeodomain-like_sf"/>
</dbReference>
<dbReference type="Pfam" id="PF12833">
    <property type="entry name" value="HTH_18"/>
    <property type="match status" value="1"/>
</dbReference>
<name>A0A0P9NJB9_9PSED</name>
<dbReference type="PROSITE" id="PS00041">
    <property type="entry name" value="HTH_ARAC_FAMILY_1"/>
    <property type="match status" value="1"/>
</dbReference>
<dbReference type="AlphaFoldDB" id="A0A0P9NJB9"/>
<dbReference type="Pfam" id="PF01965">
    <property type="entry name" value="DJ-1_PfpI"/>
    <property type="match status" value="1"/>
</dbReference>
<gene>
    <name evidence="5" type="ORF">ALQ65_101162</name>
</gene>
<dbReference type="Proteomes" id="UP000271468">
    <property type="component" value="Unassembled WGS sequence"/>
</dbReference>
<evidence type="ECO:0000256" key="1">
    <source>
        <dbReference type="ARBA" id="ARBA00023015"/>
    </source>
</evidence>
<dbReference type="GO" id="GO:0009893">
    <property type="term" value="P:positive regulation of metabolic process"/>
    <property type="evidence" value="ECO:0007669"/>
    <property type="project" value="UniProtKB-ARBA"/>
</dbReference>
<evidence type="ECO:0000313" key="5">
    <source>
        <dbReference type="EMBL" id="RMN08167.1"/>
    </source>
</evidence>
<dbReference type="SUPFAM" id="SSF46689">
    <property type="entry name" value="Homeodomain-like"/>
    <property type="match status" value="2"/>
</dbReference>
<dbReference type="SMART" id="SM00342">
    <property type="entry name" value="HTH_ARAC"/>
    <property type="match status" value="1"/>
</dbReference>
<evidence type="ECO:0000313" key="6">
    <source>
        <dbReference type="Proteomes" id="UP000271468"/>
    </source>
</evidence>
<dbReference type="PROSITE" id="PS01124">
    <property type="entry name" value="HTH_ARAC_FAMILY_2"/>
    <property type="match status" value="1"/>
</dbReference>
<dbReference type="InterPro" id="IPR002818">
    <property type="entry name" value="DJ-1/PfpI"/>
</dbReference>
<dbReference type="Gene3D" id="3.40.50.880">
    <property type="match status" value="1"/>
</dbReference>
<dbReference type="RefSeq" id="WP_054085580.1">
    <property type="nucleotide sequence ID" value="NZ_LJPZ01000371.1"/>
</dbReference>
<feature type="domain" description="HTH araC/xylS-type" evidence="4">
    <location>
        <begin position="217"/>
        <end position="315"/>
    </location>
</feature>
<dbReference type="InterPro" id="IPR029062">
    <property type="entry name" value="Class_I_gatase-like"/>
</dbReference>
<dbReference type="InterPro" id="IPR018062">
    <property type="entry name" value="HTH_AraC-typ_CS"/>
</dbReference>
<dbReference type="InterPro" id="IPR018060">
    <property type="entry name" value="HTH_AraC"/>
</dbReference>
<reference evidence="5 6" key="1">
    <citation type="submission" date="2018-08" db="EMBL/GenBank/DDBJ databases">
        <title>Recombination of ecologically and evolutionarily significant loci maintains genetic cohesion in the Pseudomonas syringae species complex.</title>
        <authorList>
            <person name="Dillon M."/>
            <person name="Thakur S."/>
            <person name="Almeida R.N.D."/>
            <person name="Weir B.S."/>
            <person name="Guttman D.S."/>
        </authorList>
    </citation>
    <scope>NUCLEOTIDE SEQUENCE [LARGE SCALE GENOMIC DNA]</scope>
    <source>
        <strain evidence="5 6">ICMP 12341</strain>
    </source>
</reference>
<dbReference type="Gene3D" id="1.10.10.60">
    <property type="entry name" value="Homeodomain-like"/>
    <property type="match status" value="1"/>
</dbReference>